<evidence type="ECO:0000256" key="2">
    <source>
        <dbReference type="SAM" id="SignalP"/>
    </source>
</evidence>
<evidence type="ECO:0000256" key="1">
    <source>
        <dbReference type="SAM" id="MobiDB-lite"/>
    </source>
</evidence>
<dbReference type="EMBL" id="JARQZJ010000031">
    <property type="protein sequence ID" value="KAK9873811.1"/>
    <property type="molecule type" value="Genomic_DNA"/>
</dbReference>
<feature type="signal peptide" evidence="2">
    <location>
        <begin position="1"/>
        <end position="20"/>
    </location>
</feature>
<sequence length="82" mass="8972">MKFLATSCFLLLIVIYAVSGIPYGPRDRGIESHHSSDGKVSTTIERIDGGQSHHGHNSHHGHHGGWDTQDHFGGSRDAPHSY</sequence>
<accession>A0AAW1U1K1</accession>
<feature type="compositionally biased region" description="Basic residues" evidence="1">
    <location>
        <begin position="53"/>
        <end position="63"/>
    </location>
</feature>
<comment type="caution">
    <text evidence="3">The sequence shown here is derived from an EMBL/GenBank/DDBJ whole genome shotgun (WGS) entry which is preliminary data.</text>
</comment>
<evidence type="ECO:0000313" key="4">
    <source>
        <dbReference type="Proteomes" id="UP001431783"/>
    </source>
</evidence>
<keyword evidence="4" id="KW-1185">Reference proteome</keyword>
<protein>
    <submittedName>
        <fullName evidence="3">Uncharacterized protein</fullName>
    </submittedName>
</protein>
<dbReference type="Proteomes" id="UP001431783">
    <property type="component" value="Unassembled WGS sequence"/>
</dbReference>
<proteinExistence type="predicted"/>
<reference evidence="3 4" key="1">
    <citation type="submission" date="2023-03" db="EMBL/GenBank/DDBJ databases">
        <title>Genome insight into feeding habits of ladybird beetles.</title>
        <authorList>
            <person name="Li H.-S."/>
            <person name="Huang Y.-H."/>
            <person name="Pang H."/>
        </authorList>
    </citation>
    <scope>NUCLEOTIDE SEQUENCE [LARGE SCALE GENOMIC DNA]</scope>
    <source>
        <strain evidence="3">SYSU_2023b</strain>
        <tissue evidence="3">Whole body</tissue>
    </source>
</reference>
<dbReference type="AlphaFoldDB" id="A0AAW1U1K1"/>
<name>A0AAW1U1K1_9CUCU</name>
<organism evidence="3 4">
    <name type="scientific">Henosepilachna vigintioctopunctata</name>
    <dbReference type="NCBI Taxonomy" id="420089"/>
    <lineage>
        <taxon>Eukaryota</taxon>
        <taxon>Metazoa</taxon>
        <taxon>Ecdysozoa</taxon>
        <taxon>Arthropoda</taxon>
        <taxon>Hexapoda</taxon>
        <taxon>Insecta</taxon>
        <taxon>Pterygota</taxon>
        <taxon>Neoptera</taxon>
        <taxon>Endopterygota</taxon>
        <taxon>Coleoptera</taxon>
        <taxon>Polyphaga</taxon>
        <taxon>Cucujiformia</taxon>
        <taxon>Coccinelloidea</taxon>
        <taxon>Coccinellidae</taxon>
        <taxon>Epilachninae</taxon>
        <taxon>Epilachnini</taxon>
        <taxon>Henosepilachna</taxon>
    </lineage>
</organism>
<feature type="region of interest" description="Disordered" evidence="1">
    <location>
        <begin position="26"/>
        <end position="82"/>
    </location>
</feature>
<feature type="compositionally biased region" description="Basic and acidic residues" evidence="1">
    <location>
        <begin position="64"/>
        <end position="82"/>
    </location>
</feature>
<keyword evidence="2" id="KW-0732">Signal</keyword>
<feature type="chain" id="PRO_5043351564" evidence="2">
    <location>
        <begin position="21"/>
        <end position="82"/>
    </location>
</feature>
<evidence type="ECO:0000313" key="3">
    <source>
        <dbReference type="EMBL" id="KAK9873811.1"/>
    </source>
</evidence>
<feature type="compositionally biased region" description="Basic and acidic residues" evidence="1">
    <location>
        <begin position="26"/>
        <end position="37"/>
    </location>
</feature>
<gene>
    <name evidence="3" type="ORF">WA026_002169</name>
</gene>